<evidence type="ECO:0000313" key="12">
    <source>
        <dbReference type="Proteomes" id="UP000824208"/>
    </source>
</evidence>
<dbReference type="Pfam" id="PF00128">
    <property type="entry name" value="Alpha-amylase"/>
    <property type="match status" value="1"/>
</dbReference>
<dbReference type="PIRSF" id="PIRSF000463">
    <property type="entry name" value="GlgB"/>
    <property type="match status" value="1"/>
</dbReference>
<gene>
    <name evidence="11" type="primary">glgB</name>
    <name evidence="11" type="ORF">H9714_07840</name>
</gene>
<dbReference type="AlphaFoldDB" id="A0A9D2S5I4"/>
<dbReference type="NCBIfam" id="TIGR01515">
    <property type="entry name" value="branching_enzym"/>
    <property type="match status" value="1"/>
</dbReference>
<reference evidence="11" key="1">
    <citation type="journal article" date="2021" name="PeerJ">
        <title>Extensive microbial diversity within the chicken gut microbiome revealed by metagenomics and culture.</title>
        <authorList>
            <person name="Gilroy R."/>
            <person name="Ravi A."/>
            <person name="Getino M."/>
            <person name="Pursley I."/>
            <person name="Horton D.L."/>
            <person name="Alikhan N.F."/>
            <person name="Baker D."/>
            <person name="Gharbi K."/>
            <person name="Hall N."/>
            <person name="Watson M."/>
            <person name="Adriaenssens E.M."/>
            <person name="Foster-Nyarko E."/>
            <person name="Jarju S."/>
            <person name="Secka A."/>
            <person name="Antonio M."/>
            <person name="Oren A."/>
            <person name="Chaudhuri R.R."/>
            <person name="La Ragione R."/>
            <person name="Hildebrand F."/>
            <person name="Pallen M.J."/>
        </authorList>
    </citation>
    <scope>NUCLEOTIDE SEQUENCE</scope>
    <source>
        <strain evidence="11">CHK189-11263</strain>
    </source>
</reference>
<dbReference type="GO" id="GO:0005978">
    <property type="term" value="P:glycogen biosynthetic process"/>
    <property type="evidence" value="ECO:0007669"/>
    <property type="project" value="UniProtKB-UniRule"/>
</dbReference>
<comment type="caution">
    <text evidence="11">The sequence shown here is derived from an EMBL/GenBank/DDBJ whole genome shotgun (WGS) entry which is preliminary data.</text>
</comment>
<evidence type="ECO:0000256" key="8">
    <source>
        <dbReference type="NCBIfam" id="TIGR01515"/>
    </source>
</evidence>
<dbReference type="InterPro" id="IPR037439">
    <property type="entry name" value="Branching_enzy"/>
</dbReference>
<comment type="function">
    <text evidence="1">Catalyzes the formation of the alpha-1,6-glucosidic linkages in glycogen by scission of a 1,4-alpha-linked oligosaccharide from growing alpha-1,4-glucan chains and the subsequent attachment of the oligosaccharide to the alpha-1,6 position.</text>
</comment>
<dbReference type="EC" id="2.4.1.18" evidence="8"/>
<evidence type="ECO:0000256" key="4">
    <source>
        <dbReference type="ARBA" id="ARBA00022676"/>
    </source>
</evidence>
<evidence type="ECO:0000256" key="2">
    <source>
        <dbReference type="ARBA" id="ARBA00004964"/>
    </source>
</evidence>
<proteinExistence type="predicted"/>
<comment type="pathway">
    <text evidence="2">Glycan biosynthesis; glycogen biosynthesis.</text>
</comment>
<dbReference type="SUPFAM" id="SSF51011">
    <property type="entry name" value="Glycosyl hydrolase domain"/>
    <property type="match status" value="1"/>
</dbReference>
<dbReference type="InterPro" id="IPR013780">
    <property type="entry name" value="Glyco_hydro_b"/>
</dbReference>
<sequence>MDLHGFYTGAVFDAYEYLGGHLTEEGAVFRTYAPSARQVSVIGAFSGWAELPMERTANGQFWSCRVPGARAGQKYKYRVYRPDGSCLDRCDPYGFAMELRPQCASLLWDLDAYQFHDGAWMARRTPGLEGPVNIYELHAGSWRRHGPGETDWYSYRDLARELIPYLKERGYTHVELLPLAEHPSDASWGYQNTGFFSPTARYGSPDGLMELVDQCHQNGLGVILDFVSVHFAVDDYALWQYDGTPLYEYPNAAVGVSQWGSCNFMHARGDVRSFLQSAAHFWLEKYHFDGLRMDAVRNLIYWQGEEARGENAEGLRFLREMNRGLKKLHPTALLAAEDSSAHPGVTAPPEAGGLGFDYKWDMGWMHDTLSYFQLPPEQRETSGGLLTFSLHYFYGERYLLPLSHDEVVHGKGSILARMSGTPEERLAQLRALYLYLFAHPGKKLNFMGHELAPESEWDYRQALDWSLLAQPERRAFHRFFRDVGLTYRAWSPLWAWDYRPEGFQWLGEDQGRDGIFLFLRRDDRGVMLAVFQFLPRAAQRAVSLPGWGGLELLLSTGWEIYGGPSDSAAPRLLPLRDGQAVLPLPPYSGQLYRLLPPEDPVS</sequence>
<dbReference type="InterPro" id="IPR006047">
    <property type="entry name" value="GH13_cat_dom"/>
</dbReference>
<dbReference type="GO" id="GO:0004553">
    <property type="term" value="F:hydrolase activity, hydrolyzing O-glycosyl compounds"/>
    <property type="evidence" value="ECO:0007669"/>
    <property type="project" value="InterPro"/>
</dbReference>
<dbReference type="CDD" id="cd02855">
    <property type="entry name" value="E_set_GBE_prok_N"/>
    <property type="match status" value="1"/>
</dbReference>
<keyword evidence="3" id="KW-0321">Glycogen metabolism</keyword>
<dbReference type="SUPFAM" id="SSF51445">
    <property type="entry name" value="(Trans)glycosidases"/>
    <property type="match status" value="1"/>
</dbReference>
<accession>A0A9D2S5I4</accession>
<evidence type="ECO:0000313" key="11">
    <source>
        <dbReference type="EMBL" id="HJB57447.1"/>
    </source>
</evidence>
<evidence type="ECO:0000256" key="5">
    <source>
        <dbReference type="ARBA" id="ARBA00023001"/>
    </source>
</evidence>
<feature type="domain" description="Glycosyl hydrolase family 13 catalytic" evidence="10">
    <location>
        <begin position="136"/>
        <end position="477"/>
    </location>
</feature>
<evidence type="ECO:0000256" key="3">
    <source>
        <dbReference type="ARBA" id="ARBA00022600"/>
    </source>
</evidence>
<dbReference type="PANTHER" id="PTHR43651">
    <property type="entry name" value="1,4-ALPHA-GLUCAN-BRANCHING ENZYME"/>
    <property type="match status" value="1"/>
</dbReference>
<feature type="active site" description="Nucleophile" evidence="9">
    <location>
        <position position="294"/>
    </location>
</feature>
<keyword evidence="5" id="KW-0136">Cellulose degradation</keyword>
<dbReference type="PANTHER" id="PTHR43651:SF3">
    <property type="entry name" value="1,4-ALPHA-GLUCAN-BRANCHING ENZYME"/>
    <property type="match status" value="1"/>
</dbReference>
<protein>
    <recommendedName>
        <fullName evidence="8">1,4-alpha-glucan branching enzyme</fullName>
        <ecNumber evidence="8">2.4.1.18</ecNumber>
    </recommendedName>
</protein>
<dbReference type="SUPFAM" id="SSF81296">
    <property type="entry name" value="E set domains"/>
    <property type="match status" value="1"/>
</dbReference>
<dbReference type="Proteomes" id="UP000824208">
    <property type="component" value="Unassembled WGS sequence"/>
</dbReference>
<evidence type="ECO:0000256" key="9">
    <source>
        <dbReference type="PIRSR" id="PIRSR000463-1"/>
    </source>
</evidence>
<dbReference type="EMBL" id="DWYC01000068">
    <property type="protein sequence ID" value="HJB57447.1"/>
    <property type="molecule type" value="Genomic_DNA"/>
</dbReference>
<dbReference type="Gene3D" id="2.60.40.10">
    <property type="entry name" value="Immunoglobulins"/>
    <property type="match status" value="1"/>
</dbReference>
<dbReference type="InterPro" id="IPR006407">
    <property type="entry name" value="GlgB"/>
</dbReference>
<evidence type="ECO:0000256" key="6">
    <source>
        <dbReference type="ARBA" id="ARBA00023056"/>
    </source>
</evidence>
<dbReference type="InterPro" id="IPR013783">
    <property type="entry name" value="Ig-like_fold"/>
</dbReference>
<reference evidence="11" key="2">
    <citation type="submission" date="2021-04" db="EMBL/GenBank/DDBJ databases">
        <authorList>
            <person name="Gilroy R."/>
        </authorList>
    </citation>
    <scope>NUCLEOTIDE SEQUENCE</scope>
    <source>
        <strain evidence="11">CHK189-11263</strain>
    </source>
</reference>
<dbReference type="SMART" id="SM00642">
    <property type="entry name" value="Aamy"/>
    <property type="match status" value="1"/>
</dbReference>
<dbReference type="GO" id="GO:0005829">
    <property type="term" value="C:cytosol"/>
    <property type="evidence" value="ECO:0007669"/>
    <property type="project" value="TreeGrafter"/>
</dbReference>
<keyword evidence="7" id="KW-0119">Carbohydrate metabolism</keyword>
<dbReference type="GO" id="GO:0003844">
    <property type="term" value="F:1,4-alpha-glucan branching enzyme activity"/>
    <property type="evidence" value="ECO:0007669"/>
    <property type="project" value="UniProtKB-UniRule"/>
</dbReference>
<dbReference type="NCBIfam" id="NF008967">
    <property type="entry name" value="PRK12313.1"/>
    <property type="match status" value="1"/>
</dbReference>
<dbReference type="InterPro" id="IPR017853">
    <property type="entry name" value="GH"/>
</dbReference>
<evidence type="ECO:0000259" key="10">
    <source>
        <dbReference type="SMART" id="SM00642"/>
    </source>
</evidence>
<keyword evidence="4" id="KW-0808">Transferase</keyword>
<feature type="active site" description="Proton donor" evidence="9">
    <location>
        <position position="337"/>
    </location>
</feature>
<dbReference type="InterPro" id="IPR044143">
    <property type="entry name" value="GlgB_N_E_set_prok"/>
</dbReference>
<dbReference type="Pfam" id="PF02922">
    <property type="entry name" value="CBM_48"/>
    <property type="match status" value="1"/>
</dbReference>
<dbReference type="InterPro" id="IPR014756">
    <property type="entry name" value="Ig_E-set"/>
</dbReference>
<keyword evidence="5" id="KW-0624">Polysaccharide degradation</keyword>
<keyword evidence="4" id="KW-0328">Glycosyltransferase</keyword>
<dbReference type="InterPro" id="IPR004193">
    <property type="entry name" value="Glyco_hydro_13_N"/>
</dbReference>
<keyword evidence="6" id="KW-0320">Glycogen biosynthesis</keyword>
<evidence type="ECO:0000256" key="7">
    <source>
        <dbReference type="ARBA" id="ARBA00023277"/>
    </source>
</evidence>
<dbReference type="Gene3D" id="3.20.20.80">
    <property type="entry name" value="Glycosidases"/>
    <property type="match status" value="1"/>
</dbReference>
<dbReference type="GO" id="GO:0030245">
    <property type="term" value="P:cellulose catabolic process"/>
    <property type="evidence" value="ECO:0007669"/>
    <property type="project" value="UniProtKB-KW"/>
</dbReference>
<dbReference type="Gene3D" id="2.60.40.1180">
    <property type="entry name" value="Golgi alpha-mannosidase II"/>
    <property type="match status" value="1"/>
</dbReference>
<dbReference type="CDD" id="cd11322">
    <property type="entry name" value="AmyAc_Glg_BE"/>
    <property type="match status" value="1"/>
</dbReference>
<evidence type="ECO:0000256" key="1">
    <source>
        <dbReference type="ARBA" id="ARBA00002953"/>
    </source>
</evidence>
<name>A0A9D2S5I4_9FIRM</name>
<organism evidence="11 12">
    <name type="scientific">Candidatus Flavonifractor intestinipullorum</name>
    <dbReference type="NCBI Taxonomy" id="2838587"/>
    <lineage>
        <taxon>Bacteria</taxon>
        <taxon>Bacillati</taxon>
        <taxon>Bacillota</taxon>
        <taxon>Clostridia</taxon>
        <taxon>Eubacteriales</taxon>
        <taxon>Oscillospiraceae</taxon>
        <taxon>Flavonifractor</taxon>
    </lineage>
</organism>